<gene>
    <name evidence="1" type="ORF">ALC57_09930</name>
</gene>
<dbReference type="AlphaFoldDB" id="A0A151J4T6"/>
<organism evidence="1 2">
    <name type="scientific">Trachymyrmex cornetzi</name>
    <dbReference type="NCBI Taxonomy" id="471704"/>
    <lineage>
        <taxon>Eukaryota</taxon>
        <taxon>Metazoa</taxon>
        <taxon>Ecdysozoa</taxon>
        <taxon>Arthropoda</taxon>
        <taxon>Hexapoda</taxon>
        <taxon>Insecta</taxon>
        <taxon>Pterygota</taxon>
        <taxon>Neoptera</taxon>
        <taxon>Endopterygota</taxon>
        <taxon>Hymenoptera</taxon>
        <taxon>Apocrita</taxon>
        <taxon>Aculeata</taxon>
        <taxon>Formicoidea</taxon>
        <taxon>Formicidae</taxon>
        <taxon>Myrmicinae</taxon>
        <taxon>Trachymyrmex</taxon>
    </lineage>
</organism>
<dbReference type="Proteomes" id="UP000078492">
    <property type="component" value="Unassembled WGS sequence"/>
</dbReference>
<feature type="non-terminal residue" evidence="1">
    <location>
        <position position="1"/>
    </location>
</feature>
<sequence length="212" mass="24754">HPDDRKYLRFQSQNQLFQFTALLFGLCADRDLFLYTAYIPSTQNVPDAHSRIISDETEWSLNQIYFNKSEENFGPFDIDLFASINAKYVCLASWVSDPETLAVEIFSLDPHENLSLVLMSRRLTTLFALSTAQRMQTLIGKNQPLLILKNAIIIIDKQRYCTVIDFLIDDIQIIIRFPDLYCVNDNVNVKNDKDVILKYHKGMIQQYLPYWE</sequence>
<proteinExistence type="predicted"/>
<dbReference type="EMBL" id="KQ980094">
    <property type="protein sequence ID" value="KYN17777.1"/>
    <property type="molecule type" value="Genomic_DNA"/>
</dbReference>
<name>A0A151J4T6_9HYME</name>
<evidence type="ECO:0000313" key="2">
    <source>
        <dbReference type="Proteomes" id="UP000078492"/>
    </source>
</evidence>
<dbReference type="STRING" id="471704.A0A151J4T6"/>
<keyword evidence="2" id="KW-1185">Reference proteome</keyword>
<evidence type="ECO:0000313" key="1">
    <source>
        <dbReference type="EMBL" id="KYN17777.1"/>
    </source>
</evidence>
<protein>
    <submittedName>
        <fullName evidence="1">Uncharacterized protein</fullName>
    </submittedName>
</protein>
<reference evidence="1 2" key="1">
    <citation type="submission" date="2015-09" db="EMBL/GenBank/DDBJ databases">
        <title>Trachymyrmex cornetzi WGS genome.</title>
        <authorList>
            <person name="Nygaard S."/>
            <person name="Hu H."/>
            <person name="Boomsma J."/>
            <person name="Zhang G."/>
        </authorList>
    </citation>
    <scope>NUCLEOTIDE SEQUENCE [LARGE SCALE GENOMIC DNA]</scope>
    <source>
        <strain evidence="1">Tcor2-1</strain>
        <tissue evidence="1">Whole body</tissue>
    </source>
</reference>
<accession>A0A151J4T6</accession>